<keyword evidence="6" id="KW-1185">Reference proteome</keyword>
<reference evidence="5 6" key="1">
    <citation type="journal article" date="2024" name="Int. J. Syst. Evol. Microbiol.">
        <title>Lacrimispora brassicae sp. nov. isolated from fermented cabbage, and proposal of Clostridium indicum Gundawar et al. 2019 and Clostridium methoxybenzovorans Mechichi et al. 1999 as heterotypic synonyms of Lacrimispora amygdalina (Parshina et al. 2003) Haas and Blanchard 2020 and Lacrimispora indolis (McClung and McCoy 1957) Haas and Blanchard 2020, respectively.</title>
        <authorList>
            <person name="Kobayashi H."/>
            <person name="Tanizawa Y."/>
            <person name="Sakamoto M."/>
            <person name="Ohkuma M."/>
            <person name="Tohno M."/>
        </authorList>
    </citation>
    <scope>NUCLEOTIDE SEQUENCE [LARGE SCALE GENOMIC DNA]</scope>
    <source>
        <strain evidence="5 6">DSM 12857</strain>
    </source>
</reference>
<proteinExistence type="inferred from homology"/>
<evidence type="ECO:0000256" key="2">
    <source>
        <dbReference type="ARBA" id="ARBA00022747"/>
    </source>
</evidence>
<feature type="domain" description="Type I restriction modification DNA specificity" evidence="4">
    <location>
        <begin position="215"/>
        <end position="369"/>
    </location>
</feature>
<dbReference type="SUPFAM" id="SSF116734">
    <property type="entry name" value="DNA methylase specificity domain"/>
    <property type="match status" value="2"/>
</dbReference>
<dbReference type="Gene3D" id="3.90.220.20">
    <property type="entry name" value="DNA methylase specificity domains"/>
    <property type="match status" value="2"/>
</dbReference>
<evidence type="ECO:0000313" key="5">
    <source>
        <dbReference type="EMBL" id="GLB31650.1"/>
    </source>
</evidence>
<dbReference type="RefSeq" id="WP_346065879.1">
    <property type="nucleotide sequence ID" value="NZ_BRPJ01000074.1"/>
</dbReference>
<keyword evidence="3" id="KW-0238">DNA-binding</keyword>
<dbReference type="EMBL" id="BRPJ01000074">
    <property type="protein sequence ID" value="GLB31650.1"/>
    <property type="molecule type" value="Genomic_DNA"/>
</dbReference>
<protein>
    <recommendedName>
        <fullName evidence="4">Type I restriction modification DNA specificity domain-containing protein</fullName>
    </recommendedName>
</protein>
<comment type="similarity">
    <text evidence="1">Belongs to the type-I restriction system S methylase family.</text>
</comment>
<dbReference type="PANTHER" id="PTHR30408:SF13">
    <property type="entry name" value="TYPE I RESTRICTION ENZYME HINDI SPECIFICITY SUBUNIT"/>
    <property type="match status" value="1"/>
</dbReference>
<dbReference type="Pfam" id="PF01420">
    <property type="entry name" value="Methylase_S"/>
    <property type="match status" value="1"/>
</dbReference>
<dbReference type="InterPro" id="IPR000055">
    <property type="entry name" value="Restrct_endonuc_typeI_TRD"/>
</dbReference>
<gene>
    <name evidence="5" type="ORF">LAD12857_35730</name>
</gene>
<keyword evidence="2" id="KW-0680">Restriction system</keyword>
<dbReference type="CDD" id="cd17256">
    <property type="entry name" value="RMtype1_S_EcoJA65PI-TRD1-CR1_like"/>
    <property type="match status" value="1"/>
</dbReference>
<dbReference type="InterPro" id="IPR044946">
    <property type="entry name" value="Restrct_endonuc_typeI_TRD_sf"/>
</dbReference>
<dbReference type="InterPro" id="IPR052021">
    <property type="entry name" value="Type-I_RS_S_subunit"/>
</dbReference>
<evidence type="ECO:0000256" key="3">
    <source>
        <dbReference type="ARBA" id="ARBA00023125"/>
    </source>
</evidence>
<evidence type="ECO:0000259" key="4">
    <source>
        <dbReference type="Pfam" id="PF01420"/>
    </source>
</evidence>
<name>A0ABQ5MA42_9FIRM</name>
<comment type="caution">
    <text evidence="5">The sequence shown here is derived from an EMBL/GenBank/DDBJ whole genome shotgun (WGS) entry which is preliminary data.</text>
</comment>
<sequence length="415" mass="47535">MKSNYKRLGNYIRMVDIRNDLDLKDNLLGVSVTKEFIDSIANTVGTDFRNYKIVNRNQFTYIPDTSRRGDKIGIALLEDRDEGLVSQAYTVFEVIKTEELLPQYLMMWFRRPEFDRYARFISHGSVREIFSWDDMCDVLLPVPAIEKQREIVNEYNVILDRIELANKTIDLLEKTAQSVYRQWFIEFEYPNVNGLPYKSNDGEMYLNKNSDNDIPKGWSVISLGELCEVKGGKRLPAGEELNDSKNGNVYIKVADMTESKFLLNNDKFQYVEKSIQEQISRYTVDSGDIIVSIVGTIGRVAIIHESLHNANLTENCVRLTKIKKINAEYLYQFLSSPIGQQIIEMQTVGGVQGKLPIYNIQAIPIVIPTEDVMGAYLDVNKRLNSLLINMQKQNALLSELKNVLLSKLATVEDDV</sequence>
<evidence type="ECO:0000313" key="6">
    <source>
        <dbReference type="Proteomes" id="UP001419084"/>
    </source>
</evidence>
<dbReference type="PANTHER" id="PTHR30408">
    <property type="entry name" value="TYPE-1 RESTRICTION ENZYME ECOKI SPECIFICITY PROTEIN"/>
    <property type="match status" value="1"/>
</dbReference>
<dbReference type="Proteomes" id="UP001419084">
    <property type="component" value="Unassembled WGS sequence"/>
</dbReference>
<accession>A0ABQ5MA42</accession>
<organism evidence="5 6">
    <name type="scientific">Lacrimispora amygdalina</name>
    <dbReference type="NCBI Taxonomy" id="253257"/>
    <lineage>
        <taxon>Bacteria</taxon>
        <taxon>Bacillati</taxon>
        <taxon>Bacillota</taxon>
        <taxon>Clostridia</taxon>
        <taxon>Lachnospirales</taxon>
        <taxon>Lachnospiraceae</taxon>
        <taxon>Lacrimispora</taxon>
    </lineage>
</organism>
<evidence type="ECO:0000256" key="1">
    <source>
        <dbReference type="ARBA" id="ARBA00010923"/>
    </source>
</evidence>